<dbReference type="Proteomes" id="UP000593591">
    <property type="component" value="Chromosome"/>
</dbReference>
<feature type="domain" description="Nudix hydrolase" evidence="8">
    <location>
        <begin position="59"/>
        <end position="192"/>
    </location>
</feature>
<evidence type="ECO:0000259" key="8">
    <source>
        <dbReference type="PROSITE" id="PS51462"/>
    </source>
</evidence>
<gene>
    <name evidence="9" type="ORF">DYE49_01640</name>
</gene>
<evidence type="ECO:0000256" key="6">
    <source>
        <dbReference type="ARBA" id="ARBA00032162"/>
    </source>
</evidence>
<evidence type="ECO:0000256" key="4">
    <source>
        <dbReference type="ARBA" id="ARBA00016377"/>
    </source>
</evidence>
<evidence type="ECO:0000256" key="1">
    <source>
        <dbReference type="ARBA" id="ARBA00000847"/>
    </source>
</evidence>
<dbReference type="SUPFAM" id="SSF55811">
    <property type="entry name" value="Nudix"/>
    <property type="match status" value="1"/>
</dbReference>
<evidence type="ECO:0000256" key="2">
    <source>
        <dbReference type="ARBA" id="ARBA00001946"/>
    </source>
</evidence>
<sequence length="204" mass="23397">MKWKFKTSKKDTDHPFLNLYVVEYEVTKDDGSIRPDFPYFVASRNQKDEELRINKQDFKRADAVLVGAYTIKDGQLFLLLERQFRPALNHDVISFPAGLCDKEDKDITTAALRELKEETGYIATDFEMIVPPSPTSEGLSDECNAVVICRLLSQGKDNKEEFEDISAKLYSVEEVKALLADENVIFSNSARLLVLYLLERFKNK</sequence>
<evidence type="ECO:0000256" key="3">
    <source>
        <dbReference type="ARBA" id="ARBA00007275"/>
    </source>
</evidence>
<dbReference type="InterPro" id="IPR015797">
    <property type="entry name" value="NUDIX_hydrolase-like_dom_sf"/>
</dbReference>
<evidence type="ECO:0000313" key="9">
    <source>
        <dbReference type="EMBL" id="QOS39224.1"/>
    </source>
</evidence>
<dbReference type="PROSITE" id="PS51462">
    <property type="entry name" value="NUDIX"/>
    <property type="match status" value="1"/>
</dbReference>
<dbReference type="AlphaFoldDB" id="A0A7M1XI66"/>
<dbReference type="GO" id="GO:0016787">
    <property type="term" value="F:hydrolase activity"/>
    <property type="evidence" value="ECO:0007669"/>
    <property type="project" value="UniProtKB-KW"/>
</dbReference>
<reference evidence="9 10" key="1">
    <citation type="submission" date="2018-08" db="EMBL/GenBank/DDBJ databases">
        <title>The first complete genome of Treponema rectale (CHPAT), a commensal spirochete of the bovine rectum.</title>
        <authorList>
            <person name="Staton G.J."/>
            <person name="Clegg S.R."/>
            <person name="Carter S.D."/>
            <person name="Radford A.D."/>
            <person name="Darby A."/>
            <person name="Hall N."/>
            <person name="Birtles R.J."/>
            <person name="Evans N.J."/>
        </authorList>
    </citation>
    <scope>NUCLEOTIDE SEQUENCE [LARGE SCALE GENOMIC DNA]</scope>
    <source>
        <strain evidence="9 10">CHPA</strain>
    </source>
</reference>
<dbReference type="CDD" id="cd03424">
    <property type="entry name" value="NUDIX_ADPRase_Nudt5_UGPPase_Nudt14"/>
    <property type="match status" value="1"/>
</dbReference>
<dbReference type="GO" id="GO:0006753">
    <property type="term" value="P:nucleoside phosphate metabolic process"/>
    <property type="evidence" value="ECO:0007669"/>
    <property type="project" value="TreeGrafter"/>
</dbReference>
<comment type="similarity">
    <text evidence="3">Belongs to the Nudix hydrolase family. NudK subfamily.</text>
</comment>
<dbReference type="GO" id="GO:0019693">
    <property type="term" value="P:ribose phosphate metabolic process"/>
    <property type="evidence" value="ECO:0007669"/>
    <property type="project" value="TreeGrafter"/>
</dbReference>
<name>A0A7M1XI66_9SPIR</name>
<organism evidence="9 10">
    <name type="scientific">Treponema rectale</name>
    <dbReference type="NCBI Taxonomy" id="744512"/>
    <lineage>
        <taxon>Bacteria</taxon>
        <taxon>Pseudomonadati</taxon>
        <taxon>Spirochaetota</taxon>
        <taxon>Spirochaetia</taxon>
        <taxon>Spirochaetales</taxon>
        <taxon>Treponemataceae</taxon>
        <taxon>Treponema</taxon>
    </lineage>
</organism>
<dbReference type="Pfam" id="PF00293">
    <property type="entry name" value="NUDIX"/>
    <property type="match status" value="1"/>
</dbReference>
<evidence type="ECO:0000256" key="5">
    <source>
        <dbReference type="ARBA" id="ARBA00022801"/>
    </source>
</evidence>
<dbReference type="EMBL" id="CP031517">
    <property type="protein sequence ID" value="QOS39224.1"/>
    <property type="molecule type" value="Genomic_DNA"/>
</dbReference>
<proteinExistence type="inferred from homology"/>
<keyword evidence="5 9" id="KW-0378">Hydrolase</keyword>
<comment type="cofactor">
    <cofactor evidence="2">
        <name>Mg(2+)</name>
        <dbReference type="ChEBI" id="CHEBI:18420"/>
    </cofactor>
</comment>
<evidence type="ECO:0000256" key="7">
    <source>
        <dbReference type="ARBA" id="ARBA00032272"/>
    </source>
</evidence>
<dbReference type="PANTHER" id="PTHR11839">
    <property type="entry name" value="UDP/ADP-SUGAR PYROPHOSPHATASE"/>
    <property type="match status" value="1"/>
</dbReference>
<dbReference type="InterPro" id="IPR000086">
    <property type="entry name" value="NUDIX_hydrolase_dom"/>
</dbReference>
<comment type="catalytic activity">
    <reaction evidence="1">
        <text>GDP-alpha-D-mannose + H2O = alpha-D-mannose 1-phosphate + GMP + 2 H(+)</text>
        <dbReference type="Rhea" id="RHEA:27978"/>
        <dbReference type="ChEBI" id="CHEBI:15377"/>
        <dbReference type="ChEBI" id="CHEBI:15378"/>
        <dbReference type="ChEBI" id="CHEBI:57527"/>
        <dbReference type="ChEBI" id="CHEBI:58115"/>
        <dbReference type="ChEBI" id="CHEBI:58409"/>
    </reaction>
</comment>
<dbReference type="PANTHER" id="PTHR11839:SF18">
    <property type="entry name" value="NUDIX HYDROLASE DOMAIN-CONTAINING PROTEIN"/>
    <property type="match status" value="1"/>
</dbReference>
<dbReference type="KEGG" id="trc:DYE49_01640"/>
<accession>A0A7M1XI66</accession>
<evidence type="ECO:0000313" key="10">
    <source>
        <dbReference type="Proteomes" id="UP000593591"/>
    </source>
</evidence>
<protein>
    <recommendedName>
        <fullName evidence="4">GDP-mannose pyrophosphatase</fullName>
    </recommendedName>
    <alternativeName>
        <fullName evidence="6">GDP-mannose hydrolase</fullName>
    </alternativeName>
    <alternativeName>
        <fullName evidence="7">GDPMK</fullName>
    </alternativeName>
</protein>
<dbReference type="Gene3D" id="3.90.79.10">
    <property type="entry name" value="Nucleoside Triphosphate Pyrophosphohydrolase"/>
    <property type="match status" value="1"/>
</dbReference>